<dbReference type="AlphaFoldDB" id="A0AAU9QXL2"/>
<proteinExistence type="predicted"/>
<evidence type="ECO:0000256" key="1">
    <source>
        <dbReference type="SAM" id="MobiDB-lite"/>
    </source>
</evidence>
<organism evidence="2 3">
    <name type="scientific">Vibrio jasicida</name>
    <dbReference type="NCBI Taxonomy" id="766224"/>
    <lineage>
        <taxon>Bacteria</taxon>
        <taxon>Pseudomonadati</taxon>
        <taxon>Pseudomonadota</taxon>
        <taxon>Gammaproteobacteria</taxon>
        <taxon>Vibrionales</taxon>
        <taxon>Vibrionaceae</taxon>
        <taxon>Vibrio</taxon>
    </lineage>
</organism>
<comment type="caution">
    <text evidence="2">The sequence shown here is derived from an EMBL/GenBank/DDBJ whole genome shotgun (WGS) entry which is preliminary data.</text>
</comment>
<accession>A0AAU9QXL2</accession>
<gene>
    <name evidence="2" type="ORF">THF1A12_840010</name>
</gene>
<name>A0AAU9QXL2_9VIBR</name>
<reference evidence="2" key="1">
    <citation type="submission" date="2022-01" db="EMBL/GenBank/DDBJ databases">
        <authorList>
            <person name="Lagorce A."/>
        </authorList>
    </citation>
    <scope>NUCLEOTIDE SEQUENCE</scope>
    <source>
        <strain evidence="2">Th15_F1_A12</strain>
    </source>
</reference>
<protein>
    <submittedName>
        <fullName evidence="2">Uncharacterized protein</fullName>
    </submittedName>
</protein>
<dbReference type="Proteomes" id="UP001295462">
    <property type="component" value="Unassembled WGS sequence"/>
</dbReference>
<dbReference type="EMBL" id="CAKMUD010000143">
    <property type="protein sequence ID" value="CAH1603864.1"/>
    <property type="molecule type" value="Genomic_DNA"/>
</dbReference>
<feature type="region of interest" description="Disordered" evidence="1">
    <location>
        <begin position="26"/>
        <end position="46"/>
    </location>
</feature>
<evidence type="ECO:0000313" key="3">
    <source>
        <dbReference type="Proteomes" id="UP001295462"/>
    </source>
</evidence>
<sequence>MHLSPLLGIIISLGLTGRNLRAKSELSAEMVPPRKAGGSSVESLNV</sequence>
<evidence type="ECO:0000313" key="2">
    <source>
        <dbReference type="EMBL" id="CAH1603864.1"/>
    </source>
</evidence>